<dbReference type="GO" id="GO:0016788">
    <property type="term" value="F:hydrolase activity, acting on ester bonds"/>
    <property type="evidence" value="ECO:0007669"/>
    <property type="project" value="InterPro"/>
</dbReference>
<keyword evidence="4" id="KW-0325">Glycoprotein</keyword>
<gene>
    <name evidence="6" type="ORF">STAS_02125</name>
</gene>
<name>A0A5A7P149_STRAF</name>
<keyword evidence="3" id="KW-0378">Hydrolase</keyword>
<dbReference type="Proteomes" id="UP000325081">
    <property type="component" value="Unassembled WGS sequence"/>
</dbReference>
<dbReference type="InterPro" id="IPR036514">
    <property type="entry name" value="SGNH_hydro_sf"/>
</dbReference>
<comment type="similarity">
    <text evidence="1">Belongs to the 'GDSL' lipolytic enzyme family.</text>
</comment>
<dbReference type="PANTHER" id="PTHR22835:SF476">
    <property type="entry name" value="OS06G0160200 PROTEIN"/>
    <property type="match status" value="1"/>
</dbReference>
<dbReference type="OrthoDB" id="1600564at2759"/>
<feature type="signal peptide" evidence="5">
    <location>
        <begin position="1"/>
        <end position="26"/>
    </location>
</feature>
<keyword evidence="2 5" id="KW-0732">Signal</keyword>
<evidence type="ECO:0000256" key="1">
    <source>
        <dbReference type="ARBA" id="ARBA00008668"/>
    </source>
</evidence>
<proteinExistence type="inferred from homology"/>
<comment type="caution">
    <text evidence="6">The sequence shown here is derived from an EMBL/GenBank/DDBJ whole genome shotgun (WGS) entry which is preliminary data.</text>
</comment>
<sequence>MVCLNQHQLLISWIVLLVLLVPSTHANCAFEAIFNFGDSNSDTGGFFAAFPSQPSPNGMTYFSRPTGRTTDGRLHIDFLAQALGLPYLSPYLQSIGSDYKHGVNFATSASPVIQPNTSLFVTGVSPFYLAVQVNQMKLFKAKVEEFKSQEQTNLPQPDIFGKALYTIYIGQHDITYDIVGASSGGVKQYEPQIASEIANAIKELYNLGGRTFFVQNLAPIGCYAAVLTQVSHESSDIDSFGCMMSFNNVVREYNSVLNKTLHSTRHELPDANIIYVDTHSVILELYQRPTSHGLQHGITACCGYGGGDYNFHPKVFCGNTNEIDGQKVMATACEDPQNYVSWDGIHLTENANKLVAYAILSGSYFDPPFNLNHYCEIQPIG</sequence>
<dbReference type="Pfam" id="PF00657">
    <property type="entry name" value="Lipase_GDSL"/>
    <property type="match status" value="1"/>
</dbReference>
<organism evidence="6 7">
    <name type="scientific">Striga asiatica</name>
    <name type="common">Asiatic witchweed</name>
    <name type="synonym">Buchnera asiatica</name>
    <dbReference type="NCBI Taxonomy" id="4170"/>
    <lineage>
        <taxon>Eukaryota</taxon>
        <taxon>Viridiplantae</taxon>
        <taxon>Streptophyta</taxon>
        <taxon>Embryophyta</taxon>
        <taxon>Tracheophyta</taxon>
        <taxon>Spermatophyta</taxon>
        <taxon>Magnoliopsida</taxon>
        <taxon>eudicotyledons</taxon>
        <taxon>Gunneridae</taxon>
        <taxon>Pentapetalae</taxon>
        <taxon>asterids</taxon>
        <taxon>lamiids</taxon>
        <taxon>Lamiales</taxon>
        <taxon>Orobanchaceae</taxon>
        <taxon>Buchnereae</taxon>
        <taxon>Striga</taxon>
    </lineage>
</organism>
<protein>
    <submittedName>
        <fullName evidence="6">GDSL esterase/lipase</fullName>
    </submittedName>
</protein>
<evidence type="ECO:0000313" key="7">
    <source>
        <dbReference type="Proteomes" id="UP000325081"/>
    </source>
</evidence>
<evidence type="ECO:0000256" key="2">
    <source>
        <dbReference type="ARBA" id="ARBA00022729"/>
    </source>
</evidence>
<evidence type="ECO:0000256" key="5">
    <source>
        <dbReference type="SAM" id="SignalP"/>
    </source>
</evidence>
<keyword evidence="7" id="KW-1185">Reference proteome</keyword>
<dbReference type="EMBL" id="BKCP01001113">
    <property type="protein sequence ID" value="GER26472.1"/>
    <property type="molecule type" value="Genomic_DNA"/>
</dbReference>
<dbReference type="SUPFAM" id="SSF52266">
    <property type="entry name" value="SGNH hydrolase"/>
    <property type="match status" value="1"/>
</dbReference>
<accession>A0A5A7P149</accession>
<dbReference type="AlphaFoldDB" id="A0A5A7P149"/>
<dbReference type="CDD" id="cd01837">
    <property type="entry name" value="SGNH_plant_lipase_like"/>
    <property type="match status" value="1"/>
</dbReference>
<evidence type="ECO:0000256" key="4">
    <source>
        <dbReference type="ARBA" id="ARBA00023180"/>
    </source>
</evidence>
<dbReference type="InterPro" id="IPR001087">
    <property type="entry name" value="GDSL"/>
</dbReference>
<reference evidence="7" key="1">
    <citation type="journal article" date="2019" name="Curr. Biol.">
        <title>Genome Sequence of Striga asiatica Provides Insight into the Evolution of Plant Parasitism.</title>
        <authorList>
            <person name="Yoshida S."/>
            <person name="Kim S."/>
            <person name="Wafula E.K."/>
            <person name="Tanskanen J."/>
            <person name="Kim Y.M."/>
            <person name="Honaas L."/>
            <person name="Yang Z."/>
            <person name="Spallek T."/>
            <person name="Conn C.E."/>
            <person name="Ichihashi Y."/>
            <person name="Cheong K."/>
            <person name="Cui S."/>
            <person name="Der J.P."/>
            <person name="Gundlach H."/>
            <person name="Jiao Y."/>
            <person name="Hori C."/>
            <person name="Ishida J.K."/>
            <person name="Kasahara H."/>
            <person name="Kiba T."/>
            <person name="Kim M.S."/>
            <person name="Koo N."/>
            <person name="Laohavisit A."/>
            <person name="Lee Y.H."/>
            <person name="Lumba S."/>
            <person name="McCourt P."/>
            <person name="Mortimer J.C."/>
            <person name="Mutuku J.M."/>
            <person name="Nomura T."/>
            <person name="Sasaki-Sekimoto Y."/>
            <person name="Seto Y."/>
            <person name="Wang Y."/>
            <person name="Wakatake T."/>
            <person name="Sakakibara H."/>
            <person name="Demura T."/>
            <person name="Yamaguchi S."/>
            <person name="Yoneyama K."/>
            <person name="Manabe R.I."/>
            <person name="Nelson D.C."/>
            <person name="Schulman A.H."/>
            <person name="Timko M.P."/>
            <person name="dePamphilis C.W."/>
            <person name="Choi D."/>
            <person name="Shirasu K."/>
        </authorList>
    </citation>
    <scope>NUCLEOTIDE SEQUENCE [LARGE SCALE GENOMIC DNA]</scope>
    <source>
        <strain evidence="7">cv. UVA1</strain>
    </source>
</reference>
<dbReference type="PANTHER" id="PTHR22835">
    <property type="entry name" value="ZINC FINGER FYVE DOMAIN CONTAINING PROTEIN"/>
    <property type="match status" value="1"/>
</dbReference>
<evidence type="ECO:0000313" key="6">
    <source>
        <dbReference type="EMBL" id="GER26472.1"/>
    </source>
</evidence>
<feature type="chain" id="PRO_5022916284" evidence="5">
    <location>
        <begin position="27"/>
        <end position="381"/>
    </location>
</feature>
<dbReference type="Gene3D" id="3.40.50.1110">
    <property type="entry name" value="SGNH hydrolase"/>
    <property type="match status" value="1"/>
</dbReference>
<dbReference type="InterPro" id="IPR035669">
    <property type="entry name" value="SGNH_plant_lipase-like"/>
</dbReference>
<evidence type="ECO:0000256" key="3">
    <source>
        <dbReference type="ARBA" id="ARBA00022801"/>
    </source>
</evidence>